<protein>
    <submittedName>
        <fullName evidence="1">Uncharacterized protein</fullName>
    </submittedName>
</protein>
<keyword evidence="2" id="KW-1185">Reference proteome</keyword>
<gene>
    <name evidence="1" type="ORF">ACE5IX_18495</name>
</gene>
<dbReference type="Proteomes" id="UP001580391">
    <property type="component" value="Unassembled WGS sequence"/>
</dbReference>
<sequence>MESYYKVLIDGNEKYIDSFAIKYKLRYRVFPQSGITLHRTPENDPDSDGYFIPFNTEVFIISEDDRLPDLKRPTDDAKAMEWANYYGTINKMKERPLTHWVKVVTKADTTGWTEESNLHDSIYDLRVYNKSLKEILKENSFLAATGIGDKPTIQIEWKGLGFKNARCRINGKSCDTDFSLYKKSYGEEGLRIRVSQRVLDTDGITEIVKEYHCNISETSIKFDFEHGQNPVKTLQNCIRIEPKN</sequence>
<accession>A0ABV5BT44</accession>
<comment type="caution">
    <text evidence="1">The sequence shown here is derived from an EMBL/GenBank/DDBJ whole genome shotgun (WGS) entry which is preliminary data.</text>
</comment>
<dbReference type="EMBL" id="JBHILJ010000017">
    <property type="protein sequence ID" value="MFB5738513.1"/>
    <property type="molecule type" value="Genomic_DNA"/>
</dbReference>
<evidence type="ECO:0000313" key="1">
    <source>
        <dbReference type="EMBL" id="MFB5738513.1"/>
    </source>
</evidence>
<reference evidence="1 2" key="1">
    <citation type="submission" date="2024-09" db="EMBL/GenBank/DDBJ databases">
        <title>Taxonomic and Genotyping Characterization of Leptospira Strains isolated from Multiple Sources in Colombia highlights the importance of intermediate species.</title>
        <authorList>
            <person name="Torres Higuera L."/>
            <person name="Rojas Tapias D."/>
            <person name="Jimenez Velasquez S."/>
            <person name="Renjifo Ibanez C."/>
        </authorList>
    </citation>
    <scope>NUCLEOTIDE SEQUENCE [LARGE SCALE GENOMIC DNA]</scope>
    <source>
        <strain evidence="1 2">Lep080</strain>
    </source>
</reference>
<name>A0ABV5BT44_9LEPT</name>
<organism evidence="1 2">
    <name type="scientific">Leptospira wolffii</name>
    <dbReference type="NCBI Taxonomy" id="409998"/>
    <lineage>
        <taxon>Bacteria</taxon>
        <taxon>Pseudomonadati</taxon>
        <taxon>Spirochaetota</taxon>
        <taxon>Spirochaetia</taxon>
        <taxon>Leptospirales</taxon>
        <taxon>Leptospiraceae</taxon>
        <taxon>Leptospira</taxon>
    </lineage>
</organism>
<evidence type="ECO:0000313" key="2">
    <source>
        <dbReference type="Proteomes" id="UP001580391"/>
    </source>
</evidence>
<proteinExistence type="predicted"/>